<evidence type="ECO:0000313" key="2">
    <source>
        <dbReference type="EMBL" id="KAK7267329.1"/>
    </source>
</evidence>
<gene>
    <name evidence="2" type="ORF">RIF29_19998</name>
</gene>
<name>A0AAN9F0F9_CROPI</name>
<comment type="caution">
    <text evidence="2">The sequence shown here is derived from an EMBL/GenBank/DDBJ whole genome shotgun (WGS) entry which is preliminary data.</text>
</comment>
<dbReference type="AlphaFoldDB" id="A0AAN9F0F9"/>
<feature type="coiled-coil region" evidence="1">
    <location>
        <begin position="95"/>
        <end position="168"/>
    </location>
</feature>
<evidence type="ECO:0000313" key="3">
    <source>
        <dbReference type="Proteomes" id="UP001372338"/>
    </source>
</evidence>
<organism evidence="2 3">
    <name type="scientific">Crotalaria pallida</name>
    <name type="common">Smooth rattlebox</name>
    <name type="synonym">Crotalaria striata</name>
    <dbReference type="NCBI Taxonomy" id="3830"/>
    <lineage>
        <taxon>Eukaryota</taxon>
        <taxon>Viridiplantae</taxon>
        <taxon>Streptophyta</taxon>
        <taxon>Embryophyta</taxon>
        <taxon>Tracheophyta</taxon>
        <taxon>Spermatophyta</taxon>
        <taxon>Magnoliopsida</taxon>
        <taxon>eudicotyledons</taxon>
        <taxon>Gunneridae</taxon>
        <taxon>Pentapetalae</taxon>
        <taxon>rosids</taxon>
        <taxon>fabids</taxon>
        <taxon>Fabales</taxon>
        <taxon>Fabaceae</taxon>
        <taxon>Papilionoideae</taxon>
        <taxon>50 kb inversion clade</taxon>
        <taxon>genistoids sensu lato</taxon>
        <taxon>core genistoids</taxon>
        <taxon>Crotalarieae</taxon>
        <taxon>Crotalaria</taxon>
    </lineage>
</organism>
<sequence>MKILPLCRKKEVNSSWKKYKGFPSVDTHQGYALGRQIISQFLFLLRSLLPPEPSSISVAGLCRLIMDEAQTLARGLLQSAYLVVGLAHHAGLAKVQALERRLTEASEKLNVERLAKEEAGKKMGAALKSKESIEKSLAEVQRALAETRRKVEEDSKAAEARLARMREKALKHKRGEEESLHYWNQTHTGQFVNALHQFAILNPDLRVHGSPPDYLVKDGQIVRAGHPVDLESPNLPNPRQILVDESAFNKASVVLFDSEELEVFFFVYFSCVFFVRSFSRFCFVS</sequence>
<protein>
    <submittedName>
        <fullName evidence="2">Uncharacterized protein</fullName>
    </submittedName>
</protein>
<keyword evidence="1" id="KW-0175">Coiled coil</keyword>
<dbReference type="EMBL" id="JAYWIO010000004">
    <property type="protein sequence ID" value="KAK7267329.1"/>
    <property type="molecule type" value="Genomic_DNA"/>
</dbReference>
<reference evidence="2 3" key="1">
    <citation type="submission" date="2024-01" db="EMBL/GenBank/DDBJ databases">
        <title>The genomes of 5 underutilized Papilionoideae crops provide insights into root nodulation and disease resistanc.</title>
        <authorList>
            <person name="Yuan L."/>
        </authorList>
    </citation>
    <scope>NUCLEOTIDE SEQUENCE [LARGE SCALE GENOMIC DNA]</scope>
    <source>
        <strain evidence="2">ZHUSHIDOU_FW_LH</strain>
        <tissue evidence="2">Leaf</tissue>
    </source>
</reference>
<proteinExistence type="predicted"/>
<evidence type="ECO:0000256" key="1">
    <source>
        <dbReference type="SAM" id="Coils"/>
    </source>
</evidence>
<accession>A0AAN9F0F9</accession>
<dbReference type="Proteomes" id="UP001372338">
    <property type="component" value="Unassembled WGS sequence"/>
</dbReference>
<keyword evidence="3" id="KW-1185">Reference proteome</keyword>